<evidence type="ECO:0000313" key="1">
    <source>
        <dbReference type="EMBL" id="JAH79956.1"/>
    </source>
</evidence>
<protein>
    <submittedName>
        <fullName evidence="1">Uncharacterized protein</fullName>
    </submittedName>
</protein>
<dbReference type="EMBL" id="GBXM01028621">
    <property type="protein sequence ID" value="JAH79956.1"/>
    <property type="molecule type" value="Transcribed_RNA"/>
</dbReference>
<accession>A0A0E9VPK0</accession>
<reference evidence="1" key="1">
    <citation type="submission" date="2014-11" db="EMBL/GenBank/DDBJ databases">
        <authorList>
            <person name="Amaro Gonzalez C."/>
        </authorList>
    </citation>
    <scope>NUCLEOTIDE SEQUENCE</scope>
</reference>
<proteinExistence type="predicted"/>
<name>A0A0E9VPK0_ANGAN</name>
<sequence length="22" mass="2629">MDNKPNLHRSATYVFWDIGCFN</sequence>
<reference evidence="1" key="2">
    <citation type="journal article" date="2015" name="Fish Shellfish Immunol.">
        <title>Early steps in the European eel (Anguilla anguilla)-Vibrio vulnificus interaction in the gills: Role of the RtxA13 toxin.</title>
        <authorList>
            <person name="Callol A."/>
            <person name="Pajuelo D."/>
            <person name="Ebbesson L."/>
            <person name="Teles M."/>
            <person name="MacKenzie S."/>
            <person name="Amaro C."/>
        </authorList>
    </citation>
    <scope>NUCLEOTIDE SEQUENCE</scope>
</reference>
<dbReference type="AlphaFoldDB" id="A0A0E9VPK0"/>
<organism evidence="1">
    <name type="scientific">Anguilla anguilla</name>
    <name type="common">European freshwater eel</name>
    <name type="synonym">Muraena anguilla</name>
    <dbReference type="NCBI Taxonomy" id="7936"/>
    <lineage>
        <taxon>Eukaryota</taxon>
        <taxon>Metazoa</taxon>
        <taxon>Chordata</taxon>
        <taxon>Craniata</taxon>
        <taxon>Vertebrata</taxon>
        <taxon>Euteleostomi</taxon>
        <taxon>Actinopterygii</taxon>
        <taxon>Neopterygii</taxon>
        <taxon>Teleostei</taxon>
        <taxon>Anguilliformes</taxon>
        <taxon>Anguillidae</taxon>
        <taxon>Anguilla</taxon>
    </lineage>
</organism>